<sequence>MWENFEARLDENEREGSIPLRRVLFEVLRSSGLRPGAGITKKMVSLEFGAGERLVWEIQNPSNVFLHTKWRDSVETNGFATELRPYQRGMKDGGRHSALSRDWSFGDADCFVVRIEDADSLRRLIAVLLQSGDALMLNPAAITRWIERLRHFFPAFDRFDPPDPHFDEAERTYKLAIAAELRTAIEQAGSDQELADAVNTALAKSNLLQWRAYWPMSPKGDADREQLWPALRALVDAALGAADGHASALEAFVDAWIAAVPDGKPDPARQIAEFLFLHLAPDDGIYIRHSVRQDLWLEAVGSRFPDHASMADTYRDEWRFMQAVRAAFADRGLAPRDMIDVQSALWIVYNYKEEDVATFSREAIEAAMDAYDSYRKSGEHAAIFEAFGEPRDYWVRSTRARPGRVYPSKPIVGFLRSKTQLNGGWGQKADAAAQLHNAGYIIVDADDAPVTPPERYEHLIRDADRIRLCARNYYVEPARENGAADIAIRAGDLGRDMGLRDAFPAICSALGGEKFQKLANVPAPSHTLPNPSSSTVFTYQLASAEGHQTMTFEPMTAMPATTNLILYGPPGTGKTYATAWEAVRLCLGEVAAEPLRGDRDALMAEYRRLAGEGRIEFVTFHQSFAYEDFVEGLRPTTGVEQEGDDEAASTSGGFNLKPHAGVFKIISERARLDTGDAPAKRLDRSRPIYKIALGQRGSQEGRIREGLDGGLIHLGWGGDIDWSDERFDDFEEIRKTWNDQKDPDASGKDPNIEMLYAFRSGLQVGDYVVVSDGRDSYRAFGRVSGEYYFDADADFHPHRRSVEWIWRDDNGAERAPFYARNFRRQSAYRLDPDRIDWDALEAVVIDPNAERPVAGARPHVLIIDEINRANISKVFGELITLLETDKRLGCENEVRVRLPYSGTSFGVPANLHIIGTMNTADRSIALLDTALRRRFTFRELMPDIEELRQAVAARGLDAANLEGIDLCKLLHTINERIEYLFDREHQIGHAYFTGCRSRADVESVMRHKVIPLLAEYFYEDWSKVAAVLGDGDGTNGSHFVEARRLTAPAGFADDELGGDKLRWSVKARFDFSEFAA</sequence>
<dbReference type="Proteomes" id="UP000641137">
    <property type="component" value="Unassembled WGS sequence"/>
</dbReference>
<dbReference type="PANTHER" id="PTHR37291:SF1">
    <property type="entry name" value="TYPE IV METHYL-DIRECTED RESTRICTION ENZYME ECOKMCRB SUBUNIT"/>
    <property type="match status" value="1"/>
</dbReference>
<dbReference type="InterPro" id="IPR027417">
    <property type="entry name" value="P-loop_NTPase"/>
</dbReference>
<dbReference type="GO" id="GO:0005524">
    <property type="term" value="F:ATP binding"/>
    <property type="evidence" value="ECO:0007669"/>
    <property type="project" value="InterPro"/>
</dbReference>
<dbReference type="Pfam" id="PF07728">
    <property type="entry name" value="AAA_5"/>
    <property type="match status" value="1"/>
</dbReference>
<evidence type="ECO:0000313" key="2">
    <source>
        <dbReference type="EMBL" id="GHC70935.1"/>
    </source>
</evidence>
<evidence type="ECO:0000259" key="1">
    <source>
        <dbReference type="SMART" id="SM00382"/>
    </source>
</evidence>
<accession>A0A8J3DHD6</accession>
<dbReference type="EMBL" id="BMZO01000005">
    <property type="protein sequence ID" value="GHC70935.1"/>
    <property type="molecule type" value="Genomic_DNA"/>
</dbReference>
<dbReference type="AlphaFoldDB" id="A0A8J3DHD6"/>
<keyword evidence="3" id="KW-1185">Reference proteome</keyword>
<dbReference type="RefSeq" id="WP_244636670.1">
    <property type="nucleotide sequence ID" value="NZ_BMZO01000005.1"/>
</dbReference>
<evidence type="ECO:0000313" key="3">
    <source>
        <dbReference type="Proteomes" id="UP000641137"/>
    </source>
</evidence>
<feature type="domain" description="AAA+ ATPase" evidence="1">
    <location>
        <begin position="560"/>
        <end position="945"/>
    </location>
</feature>
<organism evidence="2 3">
    <name type="scientific">Limoniibacter endophyticus</name>
    <dbReference type="NCBI Taxonomy" id="1565040"/>
    <lineage>
        <taxon>Bacteria</taxon>
        <taxon>Pseudomonadati</taxon>
        <taxon>Pseudomonadota</taxon>
        <taxon>Alphaproteobacteria</taxon>
        <taxon>Hyphomicrobiales</taxon>
        <taxon>Bartonellaceae</taxon>
        <taxon>Limoniibacter</taxon>
    </lineage>
</organism>
<dbReference type="SMART" id="SM00382">
    <property type="entry name" value="AAA"/>
    <property type="match status" value="1"/>
</dbReference>
<gene>
    <name evidence="2" type="ORF">GCM10010136_17740</name>
</gene>
<reference evidence="2" key="2">
    <citation type="submission" date="2020-09" db="EMBL/GenBank/DDBJ databases">
        <authorList>
            <person name="Sun Q."/>
            <person name="Kim S."/>
        </authorList>
    </citation>
    <scope>NUCLEOTIDE SEQUENCE</scope>
    <source>
        <strain evidence="2">KCTC 42097</strain>
    </source>
</reference>
<name>A0A8J3DHD6_9HYPH</name>
<comment type="caution">
    <text evidence="2">The sequence shown here is derived from an EMBL/GenBank/DDBJ whole genome shotgun (WGS) entry which is preliminary data.</text>
</comment>
<protein>
    <recommendedName>
        <fullName evidence="1">AAA+ ATPase domain-containing protein</fullName>
    </recommendedName>
</protein>
<proteinExistence type="predicted"/>
<dbReference type="SUPFAM" id="SSF52540">
    <property type="entry name" value="P-loop containing nucleoside triphosphate hydrolases"/>
    <property type="match status" value="1"/>
</dbReference>
<dbReference type="PANTHER" id="PTHR37291">
    <property type="entry name" value="5-METHYLCYTOSINE-SPECIFIC RESTRICTION ENZYME B"/>
    <property type="match status" value="1"/>
</dbReference>
<reference evidence="2" key="1">
    <citation type="journal article" date="2014" name="Int. J. Syst. Evol. Microbiol.">
        <title>Complete genome sequence of Corynebacterium casei LMG S-19264T (=DSM 44701T), isolated from a smear-ripened cheese.</title>
        <authorList>
            <consortium name="US DOE Joint Genome Institute (JGI-PGF)"/>
            <person name="Walter F."/>
            <person name="Albersmeier A."/>
            <person name="Kalinowski J."/>
            <person name="Ruckert C."/>
        </authorList>
    </citation>
    <scope>NUCLEOTIDE SEQUENCE</scope>
    <source>
        <strain evidence="2">KCTC 42097</strain>
    </source>
</reference>
<dbReference type="InterPro" id="IPR003593">
    <property type="entry name" value="AAA+_ATPase"/>
</dbReference>
<dbReference type="GO" id="GO:0016887">
    <property type="term" value="F:ATP hydrolysis activity"/>
    <property type="evidence" value="ECO:0007669"/>
    <property type="project" value="InterPro"/>
</dbReference>
<dbReference type="Gene3D" id="3.40.50.300">
    <property type="entry name" value="P-loop containing nucleotide triphosphate hydrolases"/>
    <property type="match status" value="1"/>
</dbReference>
<dbReference type="InterPro" id="IPR052934">
    <property type="entry name" value="Methyl-DNA_Rec/Restrict_Enz"/>
</dbReference>
<dbReference type="InterPro" id="IPR011704">
    <property type="entry name" value="ATPase_dyneun-rel_AAA"/>
</dbReference>